<dbReference type="InterPro" id="IPR014710">
    <property type="entry name" value="RmlC-like_jellyroll"/>
</dbReference>
<evidence type="ECO:0000259" key="8">
    <source>
        <dbReference type="Pfam" id="PF20511"/>
    </source>
</evidence>
<dbReference type="PANTHER" id="PTHR10309:SF0">
    <property type="entry name" value="MANNOSE-6-PHOSPHATE ISOMERASE"/>
    <property type="match status" value="1"/>
</dbReference>
<dbReference type="PANTHER" id="PTHR10309">
    <property type="entry name" value="MANNOSE-6-PHOSPHATE ISOMERASE"/>
    <property type="match status" value="1"/>
</dbReference>
<dbReference type="RefSeq" id="WP_244685218.1">
    <property type="nucleotide sequence ID" value="NZ_CP095043.1"/>
</dbReference>
<dbReference type="Gene3D" id="1.10.441.10">
    <property type="entry name" value="Phosphomannose Isomerase, domain 2"/>
    <property type="match status" value="1"/>
</dbReference>
<keyword evidence="6" id="KW-0862">Zinc</keyword>
<evidence type="ECO:0000256" key="3">
    <source>
        <dbReference type="ARBA" id="ARBA00010772"/>
    </source>
</evidence>
<dbReference type="InterPro" id="IPR001250">
    <property type="entry name" value="Man6P_Isoase-1"/>
</dbReference>
<comment type="similarity">
    <text evidence="3">Belongs to the mannose-6-phosphate isomerase type 1 family.</text>
</comment>
<keyword evidence="10" id="KW-1185">Reference proteome</keyword>
<dbReference type="NCBIfam" id="TIGR00218">
    <property type="entry name" value="manA"/>
    <property type="match status" value="1"/>
</dbReference>
<dbReference type="Proteomes" id="UP000831775">
    <property type="component" value="Chromosome"/>
</dbReference>
<dbReference type="InterPro" id="IPR046457">
    <property type="entry name" value="PMI_typeI_cat"/>
</dbReference>
<evidence type="ECO:0000313" key="10">
    <source>
        <dbReference type="Proteomes" id="UP000831775"/>
    </source>
</evidence>
<evidence type="ECO:0000313" key="9">
    <source>
        <dbReference type="EMBL" id="UOQ59941.1"/>
    </source>
</evidence>
<accession>A0ABY4FUM3</accession>
<sequence length="431" mass="45274">MLIFIENTPRAYAWGSRDALAELLGTPATGEPQAELWLGAHPGNPATIAKASPARQSLIELIDSDPERYGFDGGQLPFLLKVLAIGAPLSLQVHPNRAQAIAGFAAEDRAGVARDARERNYGDPNHKPELLVAVSEVTALSGFRSLTDARHDLLALAAQCRGRASEVLVGVADRLAGHDAPALRRAFLDWSFSGDPLVAAALAALASAVEQGDVSDDTGIALEVDPERVAVLRALAATHAGDPGILVSLLLHVVRLAPGEAIYLAAGQLHAYLGGVGVEVMAASDNVLRAGLTEKHVDIAELCRIVDTAELDAPRFPAIAPVPGLRAWRPPVADFQLLRARLHDELDPDAHGALPGSAPTVEVPATHPLVLVVTAGRVRIERTAGLEEVASARRGQSLYVSAGEPIHLTGAGEVFLATVGEPLADDDHPDR</sequence>
<dbReference type="EMBL" id="CP095043">
    <property type="protein sequence ID" value="UOQ59941.1"/>
    <property type="molecule type" value="Genomic_DNA"/>
</dbReference>
<gene>
    <name evidence="9" type="primary">manA</name>
    <name evidence="9" type="ORF">MUN76_12950</name>
</gene>
<proteinExistence type="inferred from homology"/>
<evidence type="ECO:0000256" key="2">
    <source>
        <dbReference type="ARBA" id="ARBA00001947"/>
    </source>
</evidence>
<comment type="cofactor">
    <cofactor evidence="2">
        <name>Zn(2+)</name>
        <dbReference type="ChEBI" id="CHEBI:29105"/>
    </cofactor>
</comment>
<keyword evidence="5" id="KW-0479">Metal-binding</keyword>
<comment type="catalytic activity">
    <reaction evidence="1">
        <text>D-mannose 6-phosphate = D-fructose 6-phosphate</text>
        <dbReference type="Rhea" id="RHEA:12356"/>
        <dbReference type="ChEBI" id="CHEBI:58735"/>
        <dbReference type="ChEBI" id="CHEBI:61527"/>
        <dbReference type="EC" id="5.3.1.8"/>
    </reaction>
</comment>
<dbReference type="EC" id="5.3.1.8" evidence="4"/>
<organism evidence="9 10">
    <name type="scientific">Leucobacter rhizosphaerae</name>
    <dbReference type="NCBI Taxonomy" id="2932245"/>
    <lineage>
        <taxon>Bacteria</taxon>
        <taxon>Bacillati</taxon>
        <taxon>Actinomycetota</taxon>
        <taxon>Actinomycetes</taxon>
        <taxon>Micrococcales</taxon>
        <taxon>Microbacteriaceae</taxon>
        <taxon>Leucobacter</taxon>
    </lineage>
</organism>
<dbReference type="PRINTS" id="PR00714">
    <property type="entry name" value="MAN6PISMRASE"/>
</dbReference>
<evidence type="ECO:0000256" key="5">
    <source>
        <dbReference type="ARBA" id="ARBA00022723"/>
    </source>
</evidence>
<protein>
    <recommendedName>
        <fullName evidence="4">mannose-6-phosphate isomerase</fullName>
        <ecNumber evidence="4">5.3.1.8</ecNumber>
    </recommendedName>
</protein>
<reference evidence="9 10" key="1">
    <citation type="submission" date="2022-04" db="EMBL/GenBank/DDBJ databases">
        <title>Leucobacter sp. isolated from rhizosphere of onion.</title>
        <authorList>
            <person name="Won M."/>
            <person name="Lee C.-M."/>
            <person name="Woen H.-Y."/>
            <person name="Kwon S.-W."/>
        </authorList>
    </citation>
    <scope>NUCLEOTIDE SEQUENCE [LARGE SCALE GENOMIC DNA]</scope>
    <source>
        <strain evidence="9 10">H25R-14</strain>
    </source>
</reference>
<dbReference type="PIRSF" id="PIRSF001480">
    <property type="entry name" value="Mannose-6-phosphate_isomerase"/>
    <property type="match status" value="1"/>
</dbReference>
<dbReference type="SUPFAM" id="SSF51182">
    <property type="entry name" value="RmlC-like cupins"/>
    <property type="match status" value="1"/>
</dbReference>
<evidence type="ECO:0000256" key="7">
    <source>
        <dbReference type="ARBA" id="ARBA00023235"/>
    </source>
</evidence>
<dbReference type="InterPro" id="IPR011051">
    <property type="entry name" value="RmlC_Cupin_sf"/>
</dbReference>
<dbReference type="Pfam" id="PF20511">
    <property type="entry name" value="PMI_typeI_cat"/>
    <property type="match status" value="1"/>
</dbReference>
<dbReference type="Gene3D" id="2.60.120.10">
    <property type="entry name" value="Jelly Rolls"/>
    <property type="match status" value="2"/>
</dbReference>
<keyword evidence="7 9" id="KW-0413">Isomerase</keyword>
<evidence type="ECO:0000256" key="1">
    <source>
        <dbReference type="ARBA" id="ARBA00000757"/>
    </source>
</evidence>
<feature type="domain" description="Phosphomannose isomerase type I catalytic" evidence="8">
    <location>
        <begin position="5"/>
        <end position="145"/>
    </location>
</feature>
<name>A0ABY4FUM3_9MICO</name>
<dbReference type="CDD" id="cd07011">
    <property type="entry name" value="cupin_PMI_type_I_N"/>
    <property type="match status" value="1"/>
</dbReference>
<dbReference type="InterPro" id="IPR018050">
    <property type="entry name" value="Pmannose_isomerase-type1_CS"/>
</dbReference>
<dbReference type="InterPro" id="IPR016305">
    <property type="entry name" value="Mannose-6-P_Isomerase"/>
</dbReference>
<evidence type="ECO:0000256" key="4">
    <source>
        <dbReference type="ARBA" id="ARBA00011956"/>
    </source>
</evidence>
<evidence type="ECO:0000256" key="6">
    <source>
        <dbReference type="ARBA" id="ARBA00022833"/>
    </source>
</evidence>
<dbReference type="PROSITE" id="PS00965">
    <property type="entry name" value="PMI_I_1"/>
    <property type="match status" value="1"/>
</dbReference>
<dbReference type="GO" id="GO:0004476">
    <property type="term" value="F:mannose-6-phosphate isomerase activity"/>
    <property type="evidence" value="ECO:0007669"/>
    <property type="project" value="UniProtKB-EC"/>
</dbReference>